<keyword evidence="4" id="KW-1185">Reference proteome</keyword>
<feature type="chain" id="PRO_5012011909" evidence="1">
    <location>
        <begin position="45"/>
        <end position="220"/>
    </location>
</feature>
<sequence length="220" mass="25197">MIRTVAFVASRFWRGFVVRPAQRTLFGGMLGCALVALASPAALADERVAPNDHELECLAKNIYFEARGEDATGKLAVAYVVMNRVADSRFPGEVCAVVKQGGEQRRHRCQFSWWCDGRSDEPSDWIAWEEAKDIALTVRKQRAIDPTDGALWYHAEYVQPSWRDGFARGRKIGRHIFYVRKDEPLTHALKAGYRTAYSLRRRAAKEIERVELARYFPRFD</sequence>
<dbReference type="Proteomes" id="UP000193200">
    <property type="component" value="Unassembled WGS sequence"/>
</dbReference>
<feature type="signal peptide" evidence="1">
    <location>
        <begin position="1"/>
        <end position="44"/>
    </location>
</feature>
<keyword evidence="1" id="KW-0732">Signal</keyword>
<protein>
    <submittedName>
        <fullName evidence="3">Spore cortex-lytic enzyme</fullName>
    </submittedName>
</protein>
<gene>
    <name evidence="3" type="primary">sleB_1</name>
    <name evidence="3" type="ORF">OCH7691_01212</name>
</gene>
<dbReference type="AlphaFoldDB" id="A0A1Y5S4Q0"/>
<evidence type="ECO:0000259" key="2">
    <source>
        <dbReference type="Pfam" id="PF07486"/>
    </source>
</evidence>
<dbReference type="Pfam" id="PF07486">
    <property type="entry name" value="Hydrolase_2"/>
    <property type="match status" value="1"/>
</dbReference>
<dbReference type="InParanoid" id="A0A1Y5S4Q0"/>
<dbReference type="InterPro" id="IPR011105">
    <property type="entry name" value="Cell_wall_hydrolase_SleB"/>
</dbReference>
<dbReference type="InterPro" id="IPR042047">
    <property type="entry name" value="SleB_dom1"/>
</dbReference>
<dbReference type="Gene3D" id="1.10.10.2520">
    <property type="entry name" value="Cell wall hydrolase SleB, domain 1"/>
    <property type="match status" value="1"/>
</dbReference>
<dbReference type="EMBL" id="FWFR01000001">
    <property type="protein sequence ID" value="SLN32542.1"/>
    <property type="molecule type" value="Genomic_DNA"/>
</dbReference>
<evidence type="ECO:0000313" key="3">
    <source>
        <dbReference type="EMBL" id="SLN32542.1"/>
    </source>
</evidence>
<reference evidence="3 4" key="1">
    <citation type="submission" date="2017-03" db="EMBL/GenBank/DDBJ databases">
        <authorList>
            <person name="Afonso C.L."/>
            <person name="Miller P.J."/>
            <person name="Scott M.A."/>
            <person name="Spackman E."/>
            <person name="Goraichik I."/>
            <person name="Dimitrov K.M."/>
            <person name="Suarez D.L."/>
            <person name="Swayne D.E."/>
        </authorList>
    </citation>
    <scope>NUCLEOTIDE SEQUENCE [LARGE SCALE GENOMIC DNA]</scope>
    <source>
        <strain evidence="3 4">CECT 7691</strain>
    </source>
</reference>
<dbReference type="GO" id="GO:0016787">
    <property type="term" value="F:hydrolase activity"/>
    <property type="evidence" value="ECO:0007669"/>
    <property type="project" value="InterPro"/>
</dbReference>
<accession>A0A1Y5S4Q0</accession>
<organism evidence="3 4">
    <name type="scientific">Oceanibacterium hippocampi</name>
    <dbReference type="NCBI Taxonomy" id="745714"/>
    <lineage>
        <taxon>Bacteria</taxon>
        <taxon>Pseudomonadati</taxon>
        <taxon>Pseudomonadota</taxon>
        <taxon>Alphaproteobacteria</taxon>
        <taxon>Sneathiellales</taxon>
        <taxon>Sneathiellaceae</taxon>
        <taxon>Oceanibacterium</taxon>
    </lineage>
</organism>
<name>A0A1Y5S4Q0_9PROT</name>
<proteinExistence type="predicted"/>
<feature type="domain" description="Cell wall hydrolase SleB" evidence="2">
    <location>
        <begin position="68"/>
        <end position="178"/>
    </location>
</feature>
<dbReference type="RefSeq" id="WP_176244940.1">
    <property type="nucleotide sequence ID" value="NZ_FWFR01000001.1"/>
</dbReference>
<evidence type="ECO:0000313" key="4">
    <source>
        <dbReference type="Proteomes" id="UP000193200"/>
    </source>
</evidence>
<evidence type="ECO:0000256" key="1">
    <source>
        <dbReference type="SAM" id="SignalP"/>
    </source>
</evidence>